<accession>A5ZWH6</accession>
<proteinExistence type="predicted"/>
<dbReference type="Proteomes" id="UP000006002">
    <property type="component" value="Unassembled WGS sequence"/>
</dbReference>
<dbReference type="EMBL" id="AAVO02000020">
    <property type="protein sequence ID" value="EDM85999.1"/>
    <property type="molecule type" value="Genomic_DNA"/>
</dbReference>
<reference evidence="1 2" key="1">
    <citation type="submission" date="2007-03" db="EMBL/GenBank/DDBJ databases">
        <authorList>
            <person name="Fulton L."/>
            <person name="Clifton S."/>
            <person name="Fulton B."/>
            <person name="Xu J."/>
            <person name="Minx P."/>
            <person name="Pepin K.H."/>
            <person name="Johnson M."/>
            <person name="Thiruvilangam P."/>
            <person name="Bhonagiri V."/>
            <person name="Nash W.E."/>
            <person name="Mardis E.R."/>
            <person name="Wilson R.K."/>
        </authorList>
    </citation>
    <scope>NUCLEOTIDE SEQUENCE [LARGE SCALE GENOMIC DNA]</scope>
    <source>
        <strain evidence="1 2">ATCC 29174</strain>
    </source>
</reference>
<gene>
    <name evidence="1" type="ORF">RUMOBE_03369</name>
</gene>
<organism evidence="1 2">
    <name type="scientific">Blautia obeum ATCC 29174</name>
    <dbReference type="NCBI Taxonomy" id="411459"/>
    <lineage>
        <taxon>Bacteria</taxon>
        <taxon>Bacillati</taxon>
        <taxon>Bacillota</taxon>
        <taxon>Clostridia</taxon>
        <taxon>Lachnospirales</taxon>
        <taxon>Lachnospiraceae</taxon>
        <taxon>Blautia</taxon>
    </lineage>
</organism>
<evidence type="ECO:0000313" key="1">
    <source>
        <dbReference type="EMBL" id="EDM85999.1"/>
    </source>
</evidence>
<comment type="caution">
    <text evidence="1">The sequence shown here is derived from an EMBL/GenBank/DDBJ whole genome shotgun (WGS) entry which is preliminary data.</text>
</comment>
<reference evidence="1 2" key="2">
    <citation type="submission" date="2007-04" db="EMBL/GenBank/DDBJ databases">
        <title>Draft genome sequence of Ruminococcus obeum (ATCC 29174).</title>
        <authorList>
            <person name="Sudarsanam P."/>
            <person name="Ley R."/>
            <person name="Guruge J."/>
            <person name="Turnbaugh P.J."/>
            <person name="Mahowald M."/>
            <person name="Liep D."/>
            <person name="Gordon J."/>
        </authorList>
    </citation>
    <scope>NUCLEOTIDE SEQUENCE [LARGE SCALE GENOMIC DNA]</scope>
    <source>
        <strain evidence="1 2">ATCC 29174</strain>
    </source>
</reference>
<name>A5ZWH6_9FIRM</name>
<dbReference type="AlphaFoldDB" id="A5ZWH6"/>
<sequence>MIKYMHKKQMTGSSFTGAVCFCVYEFFVKGG</sequence>
<protein>
    <submittedName>
        <fullName evidence="1">Uncharacterized protein</fullName>
    </submittedName>
</protein>
<dbReference type="HOGENOM" id="CLU_3395336_0_0_9"/>
<evidence type="ECO:0000313" key="2">
    <source>
        <dbReference type="Proteomes" id="UP000006002"/>
    </source>
</evidence>